<feature type="domain" description="Ig-like" evidence="5">
    <location>
        <begin position="1170"/>
        <end position="1269"/>
    </location>
</feature>
<sequence length="2389" mass="246314">MAPSGSGTIDVSGSQKYGGNTTASPDLVIAIHNGNYSCLATNAAGTSESGTIVLTVTGSQPTPFIPLTSYSVLIGNDVLIPCTVSANSAATLIQWQFTSNSGSSTPISQSTTKYTLVGDSTTTSNLTINSAALTDAGTYRCSATNSVGTGSDSATLTITGSTPPVSILQSTYNVSFGDPITIPCNVTAVPTATNVSWVKTSNGVSVTLDPATQPSKYSGSTVSNPSLTISSTNLTDEGNYVCSASNTVGTGSSNAAFLDVIGDVPAVSVNQTSYSIFVGSSVTLNCFVSGNPAVSFVFWTVTRNGFTQNAQDSRYSNGDINNPSLTINNARQSDTGVFVCKAQNSAGTTDSSPISLTVSGTTPNVQIAQSSYSVNLGGAVELVCIVSADPPVSSITWARTINGVTSTLNIGSLACFTGGTVSNPSLTILNAQASDEGTYVCSAQSSAGTGQSGSTTLSIVGSVPSVTIPQSVYSVDYGSSVTIPCTVSADPGATSISWQRTSGSVTENLDIPNIPRYGGGTVASPSLTITNAQLGDEGDYRCSATNSIGSGQSGLASLDVVGNVPTVSVSQSSYSVQTSDSVTMTCVISANPSATSVTWYRVANAGLETIVVGSSSKYSGGSVTTPSFTISNTVDSDRGTYRCTATNAVGTGSSANVIMDVVGTSPNVTMAQSSYSVLTNGDVTLSCFVSANPSASISWTFTSNSGGVTAISASTSKYSLATSTTSSSLTVRSANSNDQGSYRCSATNSVGTGQATATLVVSGSLPSINLPSTYSVITGNDITMTCTVSANPAVNSVFWQFRAANGFSFTNITATFKYSISSLTGTSSLTVRSTTSSDNGQYRCQATNQVGTSQSTTVLTVSGSVPVVNIPQNSYSSVTGQDVQIPCSVSANPSATITWTFISTSQSQTSITTSTSKYTFNPSSTDGTLRIRSTSSSDTGTYRCQATNAVGTSSDSASLSVSGSPPSVNFGSSSYSVTTGQSIQLVCFVSASPTATDIAWTFQSNTGGGTTTITSSTSGYSLTTTTSYTQSTLTVLSAQSSNGGTYTCRATNLVGTRSASASLSVSGNIPTVTIPQNSYSVVTGQDVQIPCSVSASPSASISWIFISTSQSQITISSSTFKYTFNPTSTDGTLTVRSTTSSDTGTYHCQATNAIGTASDSASLSVSGSLPSVTITQTTYSVITGSNQQIPCFVSANPTASAIGWTFRSATSGTTVTITSSTSGYSIVTSSTSQSTLTVLAADNNDEGTYTCQATNQVGNGSDSAFLDVTSRSTVNIQQNTYSLVSGQDVTISCVVSSNPTASISWIFISTGNSQTQITTSNAKYSLTTSSGGSTLVVRNSNSGDSGTYRCTATNTVGSASDSASLTVSGSKPVVDISQNSYTAITGNNVVIPCTVSASPAATSISWRFTSSSGSEIQISSSSSKYSLSGTNNFPQLTILSVGPSDSGTYRCSATNLVGTSSDTASLTVTGSRPVVTIPSTNYNVVVGNSVTLPCTISASLSVTAVSWFFTSNSNNQIQITSSSIKYTVSRAGSEYNLTVSSAISSDAGVYECRATNAIDTSTDSTRLDVSGSIPVVTLPTTLYERTYGQNVTMQCSVTATPDITEVRWQRFVNGAYQDIFTQSSTKYYGSSITNFALTVTNLVFTDAGDYRCTATNQVGRGVSPNRATLSVLGAKPSVIAPQNSYSAVIGTNVTLACVVSVTSIDPPVLTVVWRKMTPSQPTPFIPLTSYSVLIGNDIQIPCTVSANPAATLIQWQFTSNSGSSTPISQSTTKYTLVGDSTSTSNLTINSAALTDAGTYRCSATNIVGTGSDSATLTITGIAPNVTIPDSDTSLSVQKRQNITIACEVTDALPKETSVLWEFRANQGDSGTLISVDGNPTKYQGGTVAVPSLTILSVAASDEGYYTCIASKVFGEGRSEQAFLEATGNAATVTVSPPSQSVLQKSTAIIQCFINNANPGVAEVLWEKISSGTSSSVIVTGRFNGSTPSLPDLIISDLQPSDAGTYYCSARNAIGTSRSSTGSNLIVTGAVPNNVQILGATSQTVNLGGSLTLQCSGQGNPAPTLSWIFSSSTSDATTVGTGTTYSITNAQRTNGGTYVCRGTNSLGSTDSQGVTVDVQYAPIDARTDAQKSLSAAVGSTVSLVCAVDANPVASYEWYRSNQLVSNQREYTFALSSLALLGSYTCKATNSRGSVELRYTLSEGVAGQLSFCAQSSSPLPVATMCKPTSIFGNHVVIDVTEAGGRMVDGINVCTCYLTPVITKEKARLYVLKQSSLEPGYNGCGSRIDVIIDSTQESGVNRNVCFLNGNVELKNNTIGNISFVKEFYPHDDRYCIGLRSDEILLMIQLSKSIYLLLTNLCKSQQKRIETFSMFAIPRKTVSTILLRMKKAT</sequence>
<feature type="domain" description="Ig-like" evidence="5">
    <location>
        <begin position="766"/>
        <end position="862"/>
    </location>
</feature>
<dbReference type="InterPro" id="IPR036179">
    <property type="entry name" value="Ig-like_dom_sf"/>
</dbReference>
<dbReference type="PANTHER" id="PTHR12231:SF253">
    <property type="entry name" value="DPR-INTERACTING PROTEIN ETA, ISOFORM B-RELATED"/>
    <property type="match status" value="1"/>
</dbReference>
<feature type="domain" description="Ig-like" evidence="5">
    <location>
        <begin position="1823"/>
        <end position="1924"/>
    </location>
</feature>
<feature type="domain" description="Ig-like" evidence="5">
    <location>
        <begin position="61"/>
        <end position="157"/>
    </location>
</feature>
<dbReference type="Gene3D" id="2.60.40.10">
    <property type="entry name" value="Immunoglobulins"/>
    <property type="match status" value="21"/>
</dbReference>
<dbReference type="PANTHER" id="PTHR12231">
    <property type="entry name" value="CTX-RELATED TYPE I TRANSMEMBRANE PROTEIN"/>
    <property type="match status" value="1"/>
</dbReference>
<dbReference type="FunFam" id="2.60.40.10:FF:000032">
    <property type="entry name" value="palladin isoform X1"/>
    <property type="match status" value="5"/>
</dbReference>
<dbReference type="CDD" id="cd00096">
    <property type="entry name" value="Ig"/>
    <property type="match status" value="8"/>
</dbReference>
<feature type="domain" description="Ig-like" evidence="5">
    <location>
        <begin position="1372"/>
        <end position="1469"/>
    </location>
</feature>
<dbReference type="SMART" id="SM00406">
    <property type="entry name" value="IGv"/>
    <property type="match status" value="15"/>
</dbReference>
<dbReference type="PROSITE" id="PS50835">
    <property type="entry name" value="IG_LIKE"/>
    <property type="match status" value="21"/>
</dbReference>
<dbReference type="Pfam" id="PF00047">
    <property type="entry name" value="ig"/>
    <property type="match status" value="1"/>
</dbReference>
<evidence type="ECO:0000313" key="6">
    <source>
        <dbReference type="EMBL" id="EKC32610.1"/>
    </source>
</evidence>
<feature type="domain" description="Ig-like" evidence="5">
    <location>
        <begin position="363"/>
        <end position="458"/>
    </location>
</feature>
<dbReference type="InterPro" id="IPR013783">
    <property type="entry name" value="Ig-like_fold"/>
</dbReference>
<dbReference type="SMART" id="SM00408">
    <property type="entry name" value="IGc2"/>
    <property type="match status" value="21"/>
</dbReference>
<dbReference type="InterPro" id="IPR013106">
    <property type="entry name" value="Ig_V-set"/>
</dbReference>
<dbReference type="Pfam" id="PF13895">
    <property type="entry name" value="Ig_2"/>
    <property type="match status" value="1"/>
</dbReference>
<feature type="domain" description="Ig-like" evidence="5">
    <location>
        <begin position="966"/>
        <end position="1066"/>
    </location>
</feature>
<feature type="domain" description="Ig-like" evidence="5">
    <location>
        <begin position="2031"/>
        <end position="2114"/>
    </location>
</feature>
<dbReference type="InterPro" id="IPR007110">
    <property type="entry name" value="Ig-like_dom"/>
</dbReference>
<dbReference type="SMART" id="SM00409">
    <property type="entry name" value="IG"/>
    <property type="match status" value="21"/>
</dbReference>
<feature type="domain" description="Ig-like" evidence="5">
    <location>
        <begin position="1930"/>
        <end position="2027"/>
    </location>
</feature>
<evidence type="ECO:0000259" key="5">
    <source>
        <dbReference type="PROSITE" id="PS50835"/>
    </source>
</evidence>
<feature type="domain" description="Ig-like" evidence="5">
    <location>
        <begin position="1272"/>
        <end position="1366"/>
    </location>
</feature>
<evidence type="ECO:0000256" key="2">
    <source>
        <dbReference type="ARBA" id="ARBA00022737"/>
    </source>
</evidence>
<feature type="domain" description="Ig-like" evidence="5">
    <location>
        <begin position="464"/>
        <end position="559"/>
    </location>
</feature>
<dbReference type="SUPFAM" id="SSF48726">
    <property type="entry name" value="Immunoglobulin"/>
    <property type="match status" value="21"/>
</dbReference>
<name>K1QUM5_MAGGI</name>
<feature type="domain" description="Ig-like" evidence="5">
    <location>
        <begin position="163"/>
        <end position="259"/>
    </location>
</feature>
<feature type="domain" description="Ig-like" evidence="5">
    <location>
        <begin position="1574"/>
        <end position="1670"/>
    </location>
</feature>
<dbReference type="EMBL" id="JH819067">
    <property type="protein sequence ID" value="EKC32610.1"/>
    <property type="molecule type" value="Genomic_DNA"/>
</dbReference>
<accession>K1QUM5</accession>
<gene>
    <name evidence="6" type="ORF">CGI_10019011</name>
</gene>
<dbReference type="HOGENOM" id="CLU_229356_0_0_1"/>
<dbReference type="InterPro" id="IPR003599">
    <property type="entry name" value="Ig_sub"/>
</dbReference>
<dbReference type="InterPro" id="IPR003598">
    <property type="entry name" value="Ig_sub2"/>
</dbReference>
<feature type="domain" description="Ig-like" evidence="5">
    <location>
        <begin position="666"/>
        <end position="762"/>
    </location>
</feature>
<feature type="domain" description="Ig-like" evidence="5">
    <location>
        <begin position="866"/>
        <end position="960"/>
    </location>
</feature>
<feature type="domain" description="Ig-like" evidence="5">
    <location>
        <begin position="2121"/>
        <end position="2200"/>
    </location>
</feature>
<keyword evidence="2" id="KW-0677">Repeat</keyword>
<evidence type="ECO:0000256" key="4">
    <source>
        <dbReference type="ARBA" id="ARBA00023319"/>
    </source>
</evidence>
<keyword evidence="1" id="KW-0732">Signal</keyword>
<dbReference type="InterPro" id="IPR013151">
    <property type="entry name" value="Immunoglobulin_dom"/>
</dbReference>
<evidence type="ECO:0000256" key="1">
    <source>
        <dbReference type="ARBA" id="ARBA00022729"/>
    </source>
</evidence>
<dbReference type="InterPro" id="IPR051170">
    <property type="entry name" value="Neural/epithelial_adhesion"/>
</dbReference>
<dbReference type="Pfam" id="PF13927">
    <property type="entry name" value="Ig_3"/>
    <property type="match status" value="14"/>
</dbReference>
<feature type="domain" description="Ig-like" evidence="5">
    <location>
        <begin position="1706"/>
        <end position="1819"/>
    </location>
</feature>
<dbReference type="InterPro" id="IPR013098">
    <property type="entry name" value="Ig_I-set"/>
</dbReference>
<organism evidence="6">
    <name type="scientific">Magallana gigas</name>
    <name type="common">Pacific oyster</name>
    <name type="synonym">Crassostrea gigas</name>
    <dbReference type="NCBI Taxonomy" id="29159"/>
    <lineage>
        <taxon>Eukaryota</taxon>
        <taxon>Metazoa</taxon>
        <taxon>Spiralia</taxon>
        <taxon>Lophotrochozoa</taxon>
        <taxon>Mollusca</taxon>
        <taxon>Bivalvia</taxon>
        <taxon>Autobranchia</taxon>
        <taxon>Pteriomorphia</taxon>
        <taxon>Ostreida</taxon>
        <taxon>Ostreoidea</taxon>
        <taxon>Ostreidae</taxon>
        <taxon>Magallana</taxon>
    </lineage>
</organism>
<feature type="domain" description="Ig-like" evidence="5">
    <location>
        <begin position="1070"/>
        <end position="1164"/>
    </location>
</feature>
<feature type="domain" description="Ig-like" evidence="5">
    <location>
        <begin position="265"/>
        <end position="355"/>
    </location>
</feature>
<protein>
    <submittedName>
        <fullName evidence="6">Titin</fullName>
    </submittedName>
</protein>
<reference evidence="6" key="1">
    <citation type="journal article" date="2012" name="Nature">
        <title>The oyster genome reveals stress adaptation and complexity of shell formation.</title>
        <authorList>
            <person name="Zhang G."/>
            <person name="Fang X."/>
            <person name="Guo X."/>
            <person name="Li L."/>
            <person name="Luo R."/>
            <person name="Xu F."/>
            <person name="Yang P."/>
            <person name="Zhang L."/>
            <person name="Wang X."/>
            <person name="Qi H."/>
            <person name="Xiong Z."/>
            <person name="Que H."/>
            <person name="Xie Y."/>
            <person name="Holland P.W."/>
            <person name="Paps J."/>
            <person name="Zhu Y."/>
            <person name="Wu F."/>
            <person name="Chen Y."/>
            <person name="Wang J."/>
            <person name="Peng C."/>
            <person name="Meng J."/>
            <person name="Yang L."/>
            <person name="Liu J."/>
            <person name="Wen B."/>
            <person name="Zhang N."/>
            <person name="Huang Z."/>
            <person name="Zhu Q."/>
            <person name="Feng Y."/>
            <person name="Mount A."/>
            <person name="Hedgecock D."/>
            <person name="Xu Z."/>
            <person name="Liu Y."/>
            <person name="Domazet-Loso T."/>
            <person name="Du Y."/>
            <person name="Sun X."/>
            <person name="Zhang S."/>
            <person name="Liu B."/>
            <person name="Cheng P."/>
            <person name="Jiang X."/>
            <person name="Li J."/>
            <person name="Fan D."/>
            <person name="Wang W."/>
            <person name="Fu W."/>
            <person name="Wang T."/>
            <person name="Wang B."/>
            <person name="Zhang J."/>
            <person name="Peng Z."/>
            <person name="Li Y."/>
            <person name="Li N."/>
            <person name="Wang J."/>
            <person name="Chen M."/>
            <person name="He Y."/>
            <person name="Tan F."/>
            <person name="Song X."/>
            <person name="Zheng Q."/>
            <person name="Huang R."/>
            <person name="Yang H."/>
            <person name="Du X."/>
            <person name="Chen L."/>
            <person name="Yang M."/>
            <person name="Gaffney P.M."/>
            <person name="Wang S."/>
            <person name="Luo L."/>
            <person name="She Z."/>
            <person name="Ming Y."/>
            <person name="Huang W."/>
            <person name="Zhang S."/>
            <person name="Huang B."/>
            <person name="Zhang Y."/>
            <person name="Qu T."/>
            <person name="Ni P."/>
            <person name="Miao G."/>
            <person name="Wang J."/>
            <person name="Wang Q."/>
            <person name="Steinberg C.E."/>
            <person name="Wang H."/>
            <person name="Li N."/>
            <person name="Qian L."/>
            <person name="Zhang G."/>
            <person name="Li Y."/>
            <person name="Yang H."/>
            <person name="Liu X."/>
            <person name="Wang J."/>
            <person name="Yin Y."/>
            <person name="Wang J."/>
        </authorList>
    </citation>
    <scope>NUCLEOTIDE SEQUENCE [LARGE SCALE GENOMIC DNA]</scope>
    <source>
        <strain evidence="6">05x7-T-G4-1.051#20</strain>
    </source>
</reference>
<feature type="domain" description="Ig-like" evidence="5">
    <location>
        <begin position="1473"/>
        <end position="1570"/>
    </location>
</feature>
<proteinExistence type="predicted"/>
<keyword evidence="3" id="KW-1015">Disulfide bond</keyword>
<dbReference type="Pfam" id="PF07679">
    <property type="entry name" value="I-set"/>
    <property type="match status" value="5"/>
</dbReference>
<evidence type="ECO:0000256" key="3">
    <source>
        <dbReference type="ARBA" id="ARBA00023157"/>
    </source>
</evidence>
<keyword evidence="4" id="KW-0393">Immunoglobulin domain</keyword>
<dbReference type="InParanoid" id="K1QUM5"/>
<feature type="domain" description="Ig-like" evidence="5">
    <location>
        <begin position="565"/>
        <end position="658"/>
    </location>
</feature>